<evidence type="ECO:0000313" key="1">
    <source>
        <dbReference type="EMBL" id="MCI48927.1"/>
    </source>
</evidence>
<evidence type="ECO:0000313" key="2">
    <source>
        <dbReference type="Proteomes" id="UP000265520"/>
    </source>
</evidence>
<protein>
    <submittedName>
        <fullName evidence="1">Uncharacterized protein</fullName>
    </submittedName>
</protein>
<dbReference type="EMBL" id="LXQA010393465">
    <property type="protein sequence ID" value="MCI48927.1"/>
    <property type="molecule type" value="Genomic_DNA"/>
</dbReference>
<proteinExistence type="predicted"/>
<keyword evidence="2" id="KW-1185">Reference proteome</keyword>
<name>A0A392SKF7_9FABA</name>
<feature type="non-terminal residue" evidence="1">
    <location>
        <position position="1"/>
    </location>
</feature>
<dbReference type="Proteomes" id="UP000265520">
    <property type="component" value="Unassembled WGS sequence"/>
</dbReference>
<organism evidence="1 2">
    <name type="scientific">Trifolium medium</name>
    <dbReference type="NCBI Taxonomy" id="97028"/>
    <lineage>
        <taxon>Eukaryota</taxon>
        <taxon>Viridiplantae</taxon>
        <taxon>Streptophyta</taxon>
        <taxon>Embryophyta</taxon>
        <taxon>Tracheophyta</taxon>
        <taxon>Spermatophyta</taxon>
        <taxon>Magnoliopsida</taxon>
        <taxon>eudicotyledons</taxon>
        <taxon>Gunneridae</taxon>
        <taxon>Pentapetalae</taxon>
        <taxon>rosids</taxon>
        <taxon>fabids</taxon>
        <taxon>Fabales</taxon>
        <taxon>Fabaceae</taxon>
        <taxon>Papilionoideae</taxon>
        <taxon>50 kb inversion clade</taxon>
        <taxon>NPAAA clade</taxon>
        <taxon>Hologalegina</taxon>
        <taxon>IRL clade</taxon>
        <taxon>Trifolieae</taxon>
        <taxon>Trifolium</taxon>
    </lineage>
</organism>
<sequence length="88" mass="9483">LRVIQTIPTASVEVGESRLVTQHLAVSKAVEKTKSVNSPSAVSETVVPRTQSLFMFSFSGDFPFFLFPSLHSAVPETAANRPPPLDSP</sequence>
<reference evidence="1 2" key="1">
    <citation type="journal article" date="2018" name="Front. Plant Sci.">
        <title>Red Clover (Trifolium pratense) and Zigzag Clover (T. medium) - A Picture of Genomic Similarities and Differences.</title>
        <authorList>
            <person name="Dluhosova J."/>
            <person name="Istvanek J."/>
            <person name="Nedelnik J."/>
            <person name="Repkova J."/>
        </authorList>
    </citation>
    <scope>NUCLEOTIDE SEQUENCE [LARGE SCALE GENOMIC DNA]</scope>
    <source>
        <strain evidence="2">cv. 10/8</strain>
        <tissue evidence="1">Leaf</tissue>
    </source>
</reference>
<accession>A0A392SKF7</accession>
<comment type="caution">
    <text evidence="1">The sequence shown here is derived from an EMBL/GenBank/DDBJ whole genome shotgun (WGS) entry which is preliminary data.</text>
</comment>
<dbReference type="AlphaFoldDB" id="A0A392SKF7"/>